<organism evidence="1 2">
    <name type="scientific">Blastococcus aggregatus</name>
    <dbReference type="NCBI Taxonomy" id="38502"/>
    <lineage>
        <taxon>Bacteria</taxon>
        <taxon>Bacillati</taxon>
        <taxon>Actinomycetota</taxon>
        <taxon>Actinomycetes</taxon>
        <taxon>Geodermatophilales</taxon>
        <taxon>Geodermatophilaceae</taxon>
        <taxon>Blastococcus</taxon>
    </lineage>
</organism>
<dbReference type="Proteomes" id="UP000219435">
    <property type="component" value="Unassembled WGS sequence"/>
</dbReference>
<proteinExistence type="predicted"/>
<keyword evidence="2" id="KW-1185">Reference proteome</keyword>
<reference evidence="2" key="1">
    <citation type="submission" date="2017-08" db="EMBL/GenBank/DDBJ databases">
        <authorList>
            <person name="Varghese N."/>
            <person name="Submissions S."/>
        </authorList>
    </citation>
    <scope>NUCLEOTIDE SEQUENCE [LARGE SCALE GENOMIC DNA]</scope>
    <source>
        <strain evidence="2">DSM 4725</strain>
    </source>
</reference>
<evidence type="ECO:0000313" key="2">
    <source>
        <dbReference type="Proteomes" id="UP000219435"/>
    </source>
</evidence>
<sequence>MERHGRFIFMQTTADEDAHDRFVTESVARIPALRAQQEQRLARLREVLVQAGPADCLALASLTYLHKDPDTYRESEDDRSAAHIEFLAVQVLPLLDQPTPTPTPTEPASEGLLLVVGEALHLVRQLFEDTKELLVLRSVEAARRQGASSEFEMYRLQAMSQALSVRGTAFTEHTRFTLDGLFTPFDTDCRRILGFTANEAWSLLNAIPAVIEPRLRPRLNAATDRYRDAERDLNRLRRKRGLPPALAALTPTQQKAWLRETVFSEAYRQPVSLALLTAEALADAAGVSVQACAAWLDLFHCPPSEYVERFHHAPTGGHPLTRLPLLRLDTGYLAPVPSALAEALRPRMEDAIRDRDQALWNRYEAHRGRWVEETATQRLQAALPGSLRWVGIPWSGSADSSDVDGLVHCDDLTLRIQAKAGRISAPARRGAPSMVEDVTAVVSDAMHQHSRLSDALADETPAQLGFGAAQDAALSARLQIEVVVSLDDITVWSTETHKLRHLVAVPTVDQVPWVLSLADLMATTDLLSGTQLVHFLTRRQRLEREGRIEAHDELDWVGNYIFDGLFFDSFFEGSEPADVVRLNSYTEAIDSWYFSREGLTSHEIPKPTQPMPVELGALIARLEVDRPPHWLTAGVMLLNGNDESRQQVARSLTHTSARAREVGWSNASQALGPYGITLWVDHRYAGRTLSQLLTAYADQKIAELDRPNWLVIGLGADGRLTVVVRETDPDLTFVHVLLQRER</sequence>
<name>A0A285UXQ5_9ACTN</name>
<accession>A0A285UXQ5</accession>
<gene>
    <name evidence="1" type="ORF">SAMN05660748_0327</name>
</gene>
<dbReference type="EMBL" id="OBQI01000001">
    <property type="protein sequence ID" value="SOC46589.1"/>
    <property type="molecule type" value="Genomic_DNA"/>
</dbReference>
<dbReference type="RefSeq" id="WP_141437024.1">
    <property type="nucleotide sequence ID" value="NZ_OBQI01000001.1"/>
</dbReference>
<dbReference type="AlphaFoldDB" id="A0A285UXQ5"/>
<dbReference type="OrthoDB" id="5177790at2"/>
<evidence type="ECO:0000313" key="1">
    <source>
        <dbReference type="EMBL" id="SOC46589.1"/>
    </source>
</evidence>
<protein>
    <submittedName>
        <fullName evidence="1">Uncharacterized protein</fullName>
    </submittedName>
</protein>